<dbReference type="EMBL" id="GL984009">
    <property type="protein sequence ID" value="EGR30349.1"/>
    <property type="molecule type" value="Genomic_DNA"/>
</dbReference>
<accession>G0QWR2</accession>
<dbReference type="PANTHER" id="PTHR46069:SF1">
    <property type="entry name" value="CHROMOSOME UNDETERMINED SCAFFOLD_125, WHOLE GENOME SHOTGUN SEQUENCE"/>
    <property type="match status" value="1"/>
</dbReference>
<protein>
    <recommendedName>
        <fullName evidence="3">Tubulin-tyrosine ligase family protein</fullName>
    </recommendedName>
</protein>
<proteinExistence type="predicted"/>
<dbReference type="GeneID" id="14906457"/>
<reference evidence="1 2" key="1">
    <citation type="submission" date="2011-07" db="EMBL/GenBank/DDBJ databases">
        <authorList>
            <person name="Coyne R."/>
            <person name="Brami D."/>
            <person name="Johnson J."/>
            <person name="Hostetler J."/>
            <person name="Hannick L."/>
            <person name="Clark T."/>
            <person name="Cassidy-Hanley D."/>
            <person name="Inman J."/>
        </authorList>
    </citation>
    <scope>NUCLEOTIDE SEQUENCE [LARGE SCALE GENOMIC DNA]</scope>
    <source>
        <strain evidence="1 2">G5</strain>
    </source>
</reference>
<dbReference type="InterPro" id="IPR004344">
    <property type="entry name" value="TTL/TTLL_fam"/>
</dbReference>
<dbReference type="AlphaFoldDB" id="G0QWR2"/>
<name>G0QWR2_ICHMU</name>
<sequence length="168" mass="20235">MFVTVVKEINQRSKKAQINKFNLIYKYYLGDGNNCQLIRKVMQTRKNWIETNHSQTMFVNFKWQQSNQGKYCFEIFGFDFIIDENLHLWLIEVNTNPCLEESSNILKKLMPRMIDDAFKICVDKLFFVNQKDNQGQQNIQHFQLDEYDDNENLWEKLGSIQEQNVYKK</sequence>
<dbReference type="STRING" id="857967.G0QWR2"/>
<evidence type="ECO:0008006" key="3">
    <source>
        <dbReference type="Google" id="ProtNLM"/>
    </source>
</evidence>
<dbReference type="Pfam" id="PF03133">
    <property type="entry name" value="TTL"/>
    <property type="match status" value="1"/>
</dbReference>
<dbReference type="PROSITE" id="PS51221">
    <property type="entry name" value="TTL"/>
    <property type="match status" value="1"/>
</dbReference>
<dbReference type="InParanoid" id="G0QWR2"/>
<organism evidence="1 2">
    <name type="scientific">Ichthyophthirius multifiliis</name>
    <name type="common">White spot disease agent</name>
    <name type="synonym">Ich</name>
    <dbReference type="NCBI Taxonomy" id="5932"/>
    <lineage>
        <taxon>Eukaryota</taxon>
        <taxon>Sar</taxon>
        <taxon>Alveolata</taxon>
        <taxon>Ciliophora</taxon>
        <taxon>Intramacronucleata</taxon>
        <taxon>Oligohymenophorea</taxon>
        <taxon>Hymenostomatida</taxon>
        <taxon>Ophryoglenina</taxon>
        <taxon>Ichthyophthirius</taxon>
    </lineage>
</organism>
<gene>
    <name evidence="1" type="ORF">IMG5_134390</name>
</gene>
<dbReference type="Gene3D" id="3.30.470.20">
    <property type="entry name" value="ATP-grasp fold, B domain"/>
    <property type="match status" value="1"/>
</dbReference>
<evidence type="ECO:0000313" key="2">
    <source>
        <dbReference type="Proteomes" id="UP000008983"/>
    </source>
</evidence>
<dbReference type="OrthoDB" id="313220at2759"/>
<keyword evidence="2" id="KW-1185">Reference proteome</keyword>
<dbReference type="Proteomes" id="UP000008983">
    <property type="component" value="Unassembled WGS sequence"/>
</dbReference>
<evidence type="ECO:0000313" key="1">
    <source>
        <dbReference type="EMBL" id="EGR30349.1"/>
    </source>
</evidence>
<dbReference type="SUPFAM" id="SSF56059">
    <property type="entry name" value="Glutathione synthetase ATP-binding domain-like"/>
    <property type="match status" value="1"/>
</dbReference>
<dbReference type="PANTHER" id="PTHR46069">
    <property type="entry name" value="TUBULIN TYROSINE LIGASE"/>
    <property type="match status" value="1"/>
</dbReference>
<dbReference type="RefSeq" id="XP_004031936.1">
    <property type="nucleotide sequence ID" value="XM_004031888.1"/>
</dbReference>